<dbReference type="SUPFAM" id="SSF53756">
    <property type="entry name" value="UDP-Glycosyltransferase/glycogen phosphorylase"/>
    <property type="match status" value="1"/>
</dbReference>
<evidence type="ECO:0000259" key="3">
    <source>
        <dbReference type="Pfam" id="PF00534"/>
    </source>
</evidence>
<proteinExistence type="predicted"/>
<comment type="caution">
    <text evidence="5">The sequence shown here is derived from an EMBL/GenBank/DDBJ whole genome shotgun (WGS) entry which is preliminary data.</text>
</comment>
<dbReference type="Pfam" id="PF00534">
    <property type="entry name" value="Glycos_transf_1"/>
    <property type="match status" value="1"/>
</dbReference>
<dbReference type="InterPro" id="IPR028098">
    <property type="entry name" value="Glyco_trans_4-like_N"/>
</dbReference>
<dbReference type="PANTHER" id="PTHR12526">
    <property type="entry name" value="GLYCOSYLTRANSFERASE"/>
    <property type="match status" value="1"/>
</dbReference>
<protein>
    <submittedName>
        <fullName evidence="5">Glycosyltransferase family 4 protein</fullName>
        <ecNumber evidence="5">2.4.-.-</ecNumber>
    </submittedName>
</protein>
<organism evidence="5 6">
    <name type="scientific">Amnibacterium endophyticum</name>
    <dbReference type="NCBI Taxonomy" id="2109337"/>
    <lineage>
        <taxon>Bacteria</taxon>
        <taxon>Bacillati</taxon>
        <taxon>Actinomycetota</taxon>
        <taxon>Actinomycetes</taxon>
        <taxon>Micrococcales</taxon>
        <taxon>Microbacteriaceae</taxon>
        <taxon>Amnibacterium</taxon>
    </lineage>
</organism>
<dbReference type="Proteomes" id="UP001597347">
    <property type="component" value="Unassembled WGS sequence"/>
</dbReference>
<dbReference type="CDD" id="cd03801">
    <property type="entry name" value="GT4_PimA-like"/>
    <property type="match status" value="1"/>
</dbReference>
<dbReference type="EC" id="2.4.-.-" evidence="5"/>
<evidence type="ECO:0000256" key="2">
    <source>
        <dbReference type="ARBA" id="ARBA00022679"/>
    </source>
</evidence>
<feature type="domain" description="Glycosyl transferase family 1" evidence="3">
    <location>
        <begin position="201"/>
        <end position="350"/>
    </location>
</feature>
<feature type="domain" description="Glycosyltransferase subfamily 4-like N-terminal" evidence="4">
    <location>
        <begin position="42"/>
        <end position="181"/>
    </location>
</feature>
<evidence type="ECO:0000313" key="6">
    <source>
        <dbReference type="Proteomes" id="UP001597347"/>
    </source>
</evidence>
<gene>
    <name evidence="5" type="ORF">ACFSBI_01195</name>
</gene>
<evidence type="ECO:0000259" key="4">
    <source>
        <dbReference type="Pfam" id="PF13579"/>
    </source>
</evidence>
<dbReference type="Pfam" id="PF13579">
    <property type="entry name" value="Glyco_trans_4_4"/>
    <property type="match status" value="1"/>
</dbReference>
<keyword evidence="6" id="KW-1185">Reference proteome</keyword>
<evidence type="ECO:0000313" key="5">
    <source>
        <dbReference type="EMBL" id="MFD1720152.1"/>
    </source>
</evidence>
<accession>A0ABW4LA62</accession>
<dbReference type="GO" id="GO:0016757">
    <property type="term" value="F:glycosyltransferase activity"/>
    <property type="evidence" value="ECO:0007669"/>
    <property type="project" value="UniProtKB-KW"/>
</dbReference>
<sequence length="375" mass="40154">MDERRATGDMAAAGELWRSAAGERRDPRQRVVFLSGAAEPWGAEHSLRAIASRLPEHGMAVEVWCSSESTTAFLRQRPGLRVRRIATAHGRAATVLAFGRALLAERPAVAVVFSLYLLPVVALCRALGTPTRFVLDLHDMPRGRGDLLAVHLLGSLSSGLIAISRSTAQWARRIRAPQRIVPRPMEGPAAPPRDAPRAPFRLGVVGRLDPEKRIELAIAAVAQVPQAVLVVYGSPGVDGGRYAEGLRDLAESTAPGRVLFQGRRPPAEIYPDLDALMVANDREPSGRSVGEAMLAGIPVITPDRGGAVEFHEPDTSGIQFTAGDADGAADALRSLIDDRRRYAAIAVAGQRRLLDERDPAAVAACYAHALRELAG</sequence>
<reference evidence="6" key="1">
    <citation type="journal article" date="2019" name="Int. J. Syst. Evol. Microbiol.">
        <title>The Global Catalogue of Microorganisms (GCM) 10K type strain sequencing project: providing services to taxonomists for standard genome sequencing and annotation.</title>
        <authorList>
            <consortium name="The Broad Institute Genomics Platform"/>
            <consortium name="The Broad Institute Genome Sequencing Center for Infectious Disease"/>
            <person name="Wu L."/>
            <person name="Ma J."/>
        </authorList>
    </citation>
    <scope>NUCLEOTIDE SEQUENCE [LARGE SCALE GENOMIC DNA]</scope>
    <source>
        <strain evidence="6">CGMCC 1.12471</strain>
    </source>
</reference>
<keyword evidence="1 5" id="KW-0328">Glycosyltransferase</keyword>
<evidence type="ECO:0000256" key="1">
    <source>
        <dbReference type="ARBA" id="ARBA00022676"/>
    </source>
</evidence>
<dbReference type="InterPro" id="IPR001296">
    <property type="entry name" value="Glyco_trans_1"/>
</dbReference>
<dbReference type="Gene3D" id="3.40.50.2000">
    <property type="entry name" value="Glycogen Phosphorylase B"/>
    <property type="match status" value="2"/>
</dbReference>
<keyword evidence="2 5" id="KW-0808">Transferase</keyword>
<dbReference type="EMBL" id="JBHUEA010000001">
    <property type="protein sequence ID" value="MFD1720152.1"/>
    <property type="molecule type" value="Genomic_DNA"/>
</dbReference>
<dbReference type="RefSeq" id="WP_377931359.1">
    <property type="nucleotide sequence ID" value="NZ_JBHUEA010000001.1"/>
</dbReference>
<name>A0ABW4LA62_9MICO</name>